<keyword evidence="1" id="KW-1133">Transmembrane helix</keyword>
<keyword evidence="1" id="KW-0812">Transmembrane</keyword>
<feature type="transmembrane region" description="Helical" evidence="1">
    <location>
        <begin position="12"/>
        <end position="31"/>
    </location>
</feature>
<proteinExistence type="predicted"/>
<organism evidence="2 3">
    <name type="scientific">Urechidicola vernalis</name>
    <dbReference type="NCBI Taxonomy" id="3075600"/>
    <lineage>
        <taxon>Bacteria</taxon>
        <taxon>Pseudomonadati</taxon>
        <taxon>Bacteroidota</taxon>
        <taxon>Flavobacteriia</taxon>
        <taxon>Flavobacteriales</taxon>
        <taxon>Flavobacteriaceae</taxon>
        <taxon>Urechidicola</taxon>
    </lineage>
</organism>
<dbReference type="InterPro" id="IPR053154">
    <property type="entry name" value="c-di-AMP_regulator"/>
</dbReference>
<dbReference type="PANTHER" id="PTHR37804">
    <property type="entry name" value="CDAA REGULATORY PROTEIN CDAR"/>
    <property type="match status" value="1"/>
</dbReference>
<gene>
    <name evidence="2" type="ORF">RM519_11575</name>
</gene>
<dbReference type="PANTHER" id="PTHR37804:SF1">
    <property type="entry name" value="CDAA REGULATORY PROTEIN CDAR"/>
    <property type="match status" value="1"/>
</dbReference>
<reference evidence="2 3" key="1">
    <citation type="submission" date="2023-09" db="EMBL/GenBank/DDBJ databases">
        <authorList>
            <person name="Rey-Velasco X."/>
        </authorList>
    </citation>
    <scope>NUCLEOTIDE SEQUENCE [LARGE SCALE GENOMIC DNA]</scope>
    <source>
        <strain evidence="2 3">P050</strain>
    </source>
</reference>
<keyword evidence="1" id="KW-0472">Membrane</keyword>
<evidence type="ECO:0000256" key="1">
    <source>
        <dbReference type="SAM" id="Phobius"/>
    </source>
</evidence>
<comment type="caution">
    <text evidence="2">The sequence shown here is derived from an EMBL/GenBank/DDBJ whole genome shotgun (WGS) entry which is preliminary data.</text>
</comment>
<dbReference type="Proteomes" id="UP001252186">
    <property type="component" value="Unassembled WGS sequence"/>
</dbReference>
<keyword evidence="3" id="KW-1185">Reference proteome</keyword>
<accession>A0ABU2Y8A5</accession>
<evidence type="ECO:0000313" key="2">
    <source>
        <dbReference type="EMBL" id="MDT0553889.1"/>
    </source>
</evidence>
<name>A0ABU2Y8A5_9FLAO</name>
<dbReference type="Gene3D" id="2.170.120.40">
    <property type="entry name" value="YbbR-like domain"/>
    <property type="match status" value="1"/>
</dbReference>
<evidence type="ECO:0000313" key="3">
    <source>
        <dbReference type="Proteomes" id="UP001252186"/>
    </source>
</evidence>
<dbReference type="EMBL" id="JAVRHV010000006">
    <property type="protein sequence ID" value="MDT0553889.1"/>
    <property type="molecule type" value="Genomic_DNA"/>
</dbReference>
<sequence>MVARNNSGLKSNLKLRMFLIFLVLTSVFWILTKLSKSYSSNAEFSLVYENLPAERVFQNIPLQSVNVALNATGFELLKYKFNTKTLRIDLNNLRYKNGREYYYLPNNHLPELKSQLKDNANIERVLLDSIFFNLGQNLVKKVPVKINVNIDFKLGYDFVDELTVTPDSIELIGPDKVLDTINGIWTNAIELSEVNTAISERVSLTSFKDKNISMSNSSVLLEAEVDKFTEGSVKVPYKIINLPEGMELTTFPKEITIYYKVGLKNYNRISQENFNIICDFRQSKENALEYLIPQLQNELSLVSAVRFVPNKIEYLIKK</sequence>
<protein>
    <recommendedName>
        <fullName evidence="4">YbbR-like domain-containing protein</fullName>
    </recommendedName>
</protein>
<evidence type="ECO:0008006" key="4">
    <source>
        <dbReference type="Google" id="ProtNLM"/>
    </source>
</evidence>
<dbReference type="RefSeq" id="WP_311593975.1">
    <property type="nucleotide sequence ID" value="NZ_JAVRHV010000006.1"/>
</dbReference>